<dbReference type="GO" id="GO:0016757">
    <property type="term" value="F:glycosyltransferase activity"/>
    <property type="evidence" value="ECO:0007669"/>
    <property type="project" value="InterPro"/>
</dbReference>
<protein>
    <submittedName>
        <fullName evidence="2">Glycosyl transferase family 1</fullName>
    </submittedName>
</protein>
<dbReference type="InterPro" id="IPR001296">
    <property type="entry name" value="Glyco_trans_1"/>
</dbReference>
<dbReference type="SUPFAM" id="SSF53756">
    <property type="entry name" value="UDP-Glycosyltransferase/glycogen phosphorylase"/>
    <property type="match status" value="1"/>
</dbReference>
<evidence type="ECO:0000259" key="1">
    <source>
        <dbReference type="Pfam" id="PF00534"/>
    </source>
</evidence>
<proteinExistence type="predicted"/>
<reference evidence="3" key="1">
    <citation type="submission" date="2017-09" db="EMBL/GenBank/DDBJ databases">
        <title>Depth-based differentiation of microbial function through sediment-hosted aquifers and enrichment of novel symbionts in the deep terrestrial subsurface.</title>
        <authorList>
            <person name="Probst A.J."/>
            <person name="Ladd B."/>
            <person name="Jarett J.K."/>
            <person name="Geller-Mcgrath D.E."/>
            <person name="Sieber C.M.K."/>
            <person name="Emerson J.B."/>
            <person name="Anantharaman K."/>
            <person name="Thomas B.C."/>
            <person name="Malmstrom R."/>
            <person name="Stieglmeier M."/>
            <person name="Klingl A."/>
            <person name="Woyke T."/>
            <person name="Ryan C.M."/>
            <person name="Banfield J.F."/>
        </authorList>
    </citation>
    <scope>NUCLEOTIDE SEQUENCE [LARGE SCALE GENOMIC DNA]</scope>
</reference>
<organism evidence="2 3">
    <name type="scientific">Candidatus Shapirobacteria bacterium CG07_land_8_20_14_0_80_39_18</name>
    <dbReference type="NCBI Taxonomy" id="1974882"/>
    <lineage>
        <taxon>Bacteria</taxon>
        <taxon>Candidatus Shapironibacteriota</taxon>
    </lineage>
</organism>
<dbReference type="Proteomes" id="UP000229502">
    <property type="component" value="Unassembled WGS sequence"/>
</dbReference>
<dbReference type="EMBL" id="PEWZ01000089">
    <property type="protein sequence ID" value="PIU34822.1"/>
    <property type="molecule type" value="Genomic_DNA"/>
</dbReference>
<accession>A0A2M6YRA1</accession>
<evidence type="ECO:0000313" key="2">
    <source>
        <dbReference type="EMBL" id="PIU34822.1"/>
    </source>
</evidence>
<dbReference type="PANTHER" id="PTHR12526:SF572">
    <property type="entry name" value="BLL5144 PROTEIN"/>
    <property type="match status" value="1"/>
</dbReference>
<dbReference type="Gene3D" id="3.40.50.2000">
    <property type="entry name" value="Glycogen Phosphorylase B"/>
    <property type="match status" value="2"/>
</dbReference>
<keyword evidence="2" id="KW-0808">Transferase</keyword>
<evidence type="ECO:0000313" key="3">
    <source>
        <dbReference type="Proteomes" id="UP000229502"/>
    </source>
</evidence>
<feature type="non-terminal residue" evidence="2">
    <location>
        <position position="1"/>
    </location>
</feature>
<feature type="domain" description="Glycosyl transferase family 1" evidence="1">
    <location>
        <begin position="148"/>
        <end position="325"/>
    </location>
</feature>
<gene>
    <name evidence="2" type="ORF">COT03_01810</name>
</gene>
<comment type="caution">
    <text evidence="2">The sequence shown here is derived from an EMBL/GenBank/DDBJ whole genome shotgun (WGS) entry which is preliminary data.</text>
</comment>
<dbReference type="Pfam" id="PF00534">
    <property type="entry name" value="Glycos_transf_1"/>
    <property type="match status" value="1"/>
</dbReference>
<name>A0A2M6YRA1_9BACT</name>
<dbReference type="PANTHER" id="PTHR12526">
    <property type="entry name" value="GLYCOSYLTRANSFERASE"/>
    <property type="match status" value="1"/>
</dbReference>
<dbReference type="AlphaFoldDB" id="A0A2M6YRA1"/>
<sequence>LNPYALAEILAINRPENNFSFPWEVKFKINQNDLESYIQAANYINQSEADLVILEHEFGLYGGKGGDYIITFTEVLKKPLVITFHTLIDDPGNEYGIVQKRLADSATAITVMINDSVQKLGEKYDVPEDKIAVISHGIPDLPFGATEYFKRKKRLTGKTILGNINLLSDSKGIEYSLEAVAKIVKGKPNVLYLVIGQTHPVVLAKDGEKYRNYLKKLVKKWGIEKNVRFINEYLPLDELLEWLQTIEIYITPYLNPEQASSGALAYAIGAGKSCISTPYLYAQESLLEGRGLLVPFKDSEAIAKAVLEILNNPEKRADMEKKAYQHGRFMTWSNVALQHLDLFQAVLDENINHKQ</sequence>